<name>A0A162GF95_9MICO</name>
<reference evidence="2" key="3">
    <citation type="submission" date="2019-12" db="EMBL/GenBank/DDBJ databases">
        <title>Complete and Draft Genome Sequences of New Strains and Members of Some Known Species of the Genus Rathayibacter isolated from Plants.</title>
        <authorList>
            <person name="Tarlachkov S.V."/>
            <person name="Starodumova I.P."/>
            <person name="Dorofeeva L.V."/>
            <person name="Prisyazhnaya N.V."/>
            <person name="Leyn S.A."/>
            <person name="Zlamal J.E."/>
            <person name="Elane M.L."/>
            <person name="Osterman A.L."/>
            <person name="Nadler S.A."/>
            <person name="Subbotin S.A."/>
            <person name="Evtushenko L.I."/>
        </authorList>
    </citation>
    <scope>NUCLEOTIDE SEQUENCE</scope>
    <source>
        <strain evidence="2">VKM Ac-2761</strain>
    </source>
</reference>
<proteinExistence type="predicted"/>
<evidence type="ECO:0000313" key="1">
    <source>
        <dbReference type="EMBL" id="KZX20229.1"/>
    </source>
</evidence>
<reference evidence="4" key="2">
    <citation type="submission" date="2019-12" db="EMBL/GenBank/DDBJ databases">
        <title>Complete and draft genome sequences of new strains and members of some known species of the genus Rathayibacter isolated from plants.</title>
        <authorList>
            <person name="Tarlachkov S.V."/>
            <person name="Starodumova I.P."/>
            <person name="Dorofeeva L.V."/>
            <person name="Prisyazhnaya N.V."/>
            <person name="Leyn S."/>
            <person name="Zlamal J."/>
            <person name="Elan M."/>
            <person name="Osterman A.L."/>
            <person name="Nadler S."/>
            <person name="Subbotin S.A."/>
            <person name="Evtushenko L.I."/>
        </authorList>
    </citation>
    <scope>NUCLEOTIDE SEQUENCE [LARGE SCALE GENOMIC DNA]</scope>
    <source>
        <strain evidence="4">VKM Ac-2761</strain>
    </source>
</reference>
<dbReference type="AlphaFoldDB" id="A0A162GF95"/>
<reference evidence="1 3" key="1">
    <citation type="submission" date="2015-08" db="EMBL/GenBank/DDBJ databases">
        <title>Draft Genome Sequence of Rathayibacter sp. Strain VKM Ac-2596 Isolated from Leaf Gall Induced by Plant-Parasitic Nematodes.</title>
        <authorList>
            <person name="Vasilenko O.V."/>
            <person name="Starodumova I.P."/>
            <person name="Tarlachkov S.V."/>
            <person name="Dorofeeva L.V."/>
            <person name="Evtushenko L.I."/>
        </authorList>
    </citation>
    <scope>NUCLEOTIDE SEQUENCE [LARGE SCALE GENOMIC DNA]</scope>
    <source>
        <strain evidence="1 3">VKM Ac-2596</strain>
    </source>
</reference>
<evidence type="ECO:0000313" key="2">
    <source>
        <dbReference type="EMBL" id="QHC56539.1"/>
    </source>
</evidence>
<dbReference type="Proteomes" id="UP000076717">
    <property type="component" value="Unassembled WGS sequence"/>
</dbReference>
<dbReference type="EMBL" id="LIIN01000120">
    <property type="protein sequence ID" value="KZX20229.1"/>
    <property type="molecule type" value="Genomic_DNA"/>
</dbReference>
<protein>
    <submittedName>
        <fullName evidence="1">Uncharacterized protein</fullName>
    </submittedName>
</protein>
<accession>A0A162GF95</accession>
<dbReference type="RefSeq" id="WP_132505038.1">
    <property type="nucleotide sequence ID" value="NZ_CP047186.1"/>
</dbReference>
<dbReference type="OrthoDB" id="9809977at2"/>
<dbReference type="Proteomes" id="UP000465031">
    <property type="component" value="Chromosome"/>
</dbReference>
<keyword evidence="3" id="KW-1185">Reference proteome</keyword>
<evidence type="ECO:0000313" key="3">
    <source>
        <dbReference type="Proteomes" id="UP000076717"/>
    </source>
</evidence>
<dbReference type="KEGG" id="rte:GSU10_13475"/>
<organism evidence="1 3">
    <name type="scientific">Rathayibacter tanaceti</name>
    <dbReference type="NCBI Taxonomy" id="1671680"/>
    <lineage>
        <taxon>Bacteria</taxon>
        <taxon>Bacillati</taxon>
        <taxon>Actinomycetota</taxon>
        <taxon>Actinomycetes</taxon>
        <taxon>Micrococcales</taxon>
        <taxon>Microbacteriaceae</taxon>
        <taxon>Rathayibacter</taxon>
    </lineage>
</organism>
<gene>
    <name evidence="1" type="ORF">ACH61_02658</name>
    <name evidence="2" type="ORF">GSU10_13475</name>
</gene>
<dbReference type="EMBL" id="CP047186">
    <property type="protein sequence ID" value="QHC56539.1"/>
    <property type="molecule type" value="Genomic_DNA"/>
</dbReference>
<sequence>MSLPVSIPALVPGTGTALPWVSAVLHGARPALSLLDWVLLTDGAPLSWRRLRVVLPYPLLWIVVVLTRRGRRTAAFCFVWARSRRR</sequence>
<evidence type="ECO:0000313" key="4">
    <source>
        <dbReference type="Proteomes" id="UP000465031"/>
    </source>
</evidence>